<gene>
    <name evidence="4" type="ORF">SAMN05216462_0042</name>
</gene>
<dbReference type="PANTHER" id="PTHR13778:SF47">
    <property type="entry name" value="LIPOPOLYSACCHARIDE 1,3-GALACTOSYLTRANSFERASE"/>
    <property type="match status" value="1"/>
</dbReference>
<dbReference type="Proteomes" id="UP000182257">
    <property type="component" value="Unassembled WGS sequence"/>
</dbReference>
<evidence type="ECO:0000256" key="3">
    <source>
        <dbReference type="ARBA" id="ARBA00022723"/>
    </source>
</evidence>
<dbReference type="CDD" id="cd04194">
    <property type="entry name" value="GT8_A4GalT_like"/>
    <property type="match status" value="1"/>
</dbReference>
<dbReference type="EMBL" id="FNRF01000001">
    <property type="protein sequence ID" value="SDZ93635.1"/>
    <property type="molecule type" value="Genomic_DNA"/>
</dbReference>
<dbReference type="OrthoDB" id="695971at2"/>
<dbReference type="InterPro" id="IPR029044">
    <property type="entry name" value="Nucleotide-diphossugar_trans"/>
</dbReference>
<keyword evidence="2 4" id="KW-0808">Transferase</keyword>
<organism evidence="4 5">
    <name type="scientific">Xylanibacter ruminicola</name>
    <name type="common">Prevotella ruminicola</name>
    <dbReference type="NCBI Taxonomy" id="839"/>
    <lineage>
        <taxon>Bacteria</taxon>
        <taxon>Pseudomonadati</taxon>
        <taxon>Bacteroidota</taxon>
        <taxon>Bacteroidia</taxon>
        <taxon>Bacteroidales</taxon>
        <taxon>Prevotellaceae</taxon>
        <taxon>Xylanibacter</taxon>
    </lineage>
</organism>
<reference evidence="4 5" key="1">
    <citation type="submission" date="2016-10" db="EMBL/GenBank/DDBJ databases">
        <authorList>
            <person name="de Groot N.N."/>
        </authorList>
    </citation>
    <scope>NUCLEOTIDE SEQUENCE [LARGE SCALE GENOMIC DNA]</scope>
    <source>
        <strain evidence="4 5">D31d</strain>
    </source>
</reference>
<dbReference type="Pfam" id="PF01501">
    <property type="entry name" value="Glyco_transf_8"/>
    <property type="match status" value="1"/>
</dbReference>
<keyword evidence="3" id="KW-0479">Metal-binding</keyword>
<proteinExistence type="predicted"/>
<dbReference type="PANTHER" id="PTHR13778">
    <property type="entry name" value="GLYCOSYLTRANSFERASE 8 DOMAIN-CONTAINING PROTEIN"/>
    <property type="match status" value="1"/>
</dbReference>
<sequence>MNNIITIVCASSDSYAPYCGVMLTSLFSNNLTHQIECFILSGDMGNDNRQRLSLLAEQFGQKITVLDINKELFKKLPIGERFTNISYEAYFRLLMPSLLSDRDRALYLDCDMIIKTDLAELWNTNLEGYALAAVQDTLRMRKKCISRLGFGTNDGYFNSGMGLYNLQFLRQFEFEKKVWDFVDKQYHLILYHDQDIINCVCKGLIHEVSPKWNMLESFLEKTPPIVPWQREELEEWRKKPCIIHYASLRKPWFKECLHPYKDEFWHYAAISPWNELKPVFKYHGFKRFTKYYLKRLFI</sequence>
<dbReference type="Gene3D" id="3.90.550.10">
    <property type="entry name" value="Spore Coat Polysaccharide Biosynthesis Protein SpsA, Chain A"/>
    <property type="match status" value="1"/>
</dbReference>
<accession>A0A1H3X2J5</accession>
<evidence type="ECO:0000256" key="1">
    <source>
        <dbReference type="ARBA" id="ARBA00022676"/>
    </source>
</evidence>
<dbReference type="InterPro" id="IPR002495">
    <property type="entry name" value="Glyco_trans_8"/>
</dbReference>
<evidence type="ECO:0000313" key="5">
    <source>
        <dbReference type="Proteomes" id="UP000182257"/>
    </source>
</evidence>
<dbReference type="GO" id="GO:0046872">
    <property type="term" value="F:metal ion binding"/>
    <property type="evidence" value="ECO:0007669"/>
    <property type="project" value="UniProtKB-KW"/>
</dbReference>
<keyword evidence="1" id="KW-0328">Glycosyltransferase</keyword>
<evidence type="ECO:0000256" key="2">
    <source>
        <dbReference type="ARBA" id="ARBA00022679"/>
    </source>
</evidence>
<dbReference type="AlphaFoldDB" id="A0A1H3X2J5"/>
<dbReference type="RefSeq" id="WP_074759728.1">
    <property type="nucleotide sequence ID" value="NZ_FNRF01000001.1"/>
</dbReference>
<dbReference type="GO" id="GO:0016757">
    <property type="term" value="F:glycosyltransferase activity"/>
    <property type="evidence" value="ECO:0007669"/>
    <property type="project" value="UniProtKB-KW"/>
</dbReference>
<evidence type="ECO:0000313" key="4">
    <source>
        <dbReference type="EMBL" id="SDZ93635.1"/>
    </source>
</evidence>
<protein>
    <submittedName>
        <fullName evidence="4">Lipopolysaccharide biosynthesis protein, LPS:glycosyltransferase</fullName>
    </submittedName>
</protein>
<name>A0A1H3X2J5_XYLRU</name>
<dbReference type="InterPro" id="IPR050748">
    <property type="entry name" value="Glycosyltrans_8_dom-fam"/>
</dbReference>
<dbReference type="SUPFAM" id="SSF53448">
    <property type="entry name" value="Nucleotide-diphospho-sugar transferases"/>
    <property type="match status" value="1"/>
</dbReference>